<dbReference type="PANTHER" id="PTHR14677:SF20">
    <property type="entry name" value="ZINC FINGER AN1-TYPE CONTAINING 2A-RELATED"/>
    <property type="match status" value="1"/>
</dbReference>
<dbReference type="GeneID" id="14918043"/>
<dbReference type="PANTHER" id="PTHR14677">
    <property type="entry name" value="ARSENITE INDUCUBLE RNA ASSOCIATED PROTEIN AIP-1-RELATED"/>
    <property type="match status" value="1"/>
</dbReference>
<gene>
    <name evidence="4" type="ORF">ACA1_057090</name>
</gene>
<keyword evidence="5" id="KW-1185">Reference proteome</keyword>
<dbReference type="InterPro" id="IPR057358">
    <property type="entry name" value="UBL_ZFAND1-like"/>
</dbReference>
<reference evidence="4 5" key="1">
    <citation type="journal article" date="2013" name="Genome Biol.">
        <title>Genome of Acanthamoeba castellanii highlights extensive lateral gene transfer and early evolution of tyrosine kinase signaling.</title>
        <authorList>
            <person name="Clarke M."/>
            <person name="Lohan A.J."/>
            <person name="Liu B."/>
            <person name="Lagkouvardos I."/>
            <person name="Roy S."/>
            <person name="Zafar N."/>
            <person name="Bertelli C."/>
            <person name="Schilde C."/>
            <person name="Kianianmomeni A."/>
            <person name="Burglin T.R."/>
            <person name="Frech C."/>
            <person name="Turcotte B."/>
            <person name="Kopec K.O."/>
            <person name="Synnott J.M."/>
            <person name="Choo C."/>
            <person name="Paponov I."/>
            <person name="Finkler A."/>
            <person name="Soon Heng Tan C."/>
            <person name="Hutchins A.P."/>
            <person name="Weinmeier T."/>
            <person name="Rattei T."/>
            <person name="Chu J.S."/>
            <person name="Gimenez G."/>
            <person name="Irimia M."/>
            <person name="Rigden D.J."/>
            <person name="Fitzpatrick D.A."/>
            <person name="Lorenzo-Morales J."/>
            <person name="Bateman A."/>
            <person name="Chiu C.H."/>
            <person name="Tang P."/>
            <person name="Hegemann P."/>
            <person name="Fromm H."/>
            <person name="Raoult D."/>
            <person name="Greub G."/>
            <person name="Miranda-Saavedra D."/>
            <person name="Chen N."/>
            <person name="Nash P."/>
            <person name="Ginger M.L."/>
            <person name="Horn M."/>
            <person name="Schaap P."/>
            <person name="Caler L."/>
            <person name="Loftus B."/>
        </authorList>
    </citation>
    <scope>NUCLEOTIDE SEQUENCE [LARGE SCALE GENOMIC DNA]</scope>
    <source>
        <strain evidence="4 5">Neff</strain>
    </source>
</reference>
<dbReference type="KEGG" id="acan:ACA1_057090"/>
<feature type="region of interest" description="Disordered" evidence="1">
    <location>
        <begin position="74"/>
        <end position="93"/>
    </location>
</feature>
<feature type="domain" description="ZFAND2A/B-like C2H2 zinc finger" evidence="3">
    <location>
        <begin position="41"/>
        <end position="76"/>
    </location>
</feature>
<feature type="domain" description="ZFAND1-like ubiquitin-like" evidence="2">
    <location>
        <begin position="200"/>
        <end position="268"/>
    </location>
</feature>
<dbReference type="RefSeq" id="XP_004339090.1">
    <property type="nucleotide sequence ID" value="XM_004339042.1"/>
</dbReference>
<dbReference type="OMA" id="KHIENNC"/>
<dbReference type="Gene3D" id="4.10.1110.10">
    <property type="entry name" value="AN1-like Zinc finger"/>
    <property type="match status" value="1"/>
</dbReference>
<dbReference type="Proteomes" id="UP000011083">
    <property type="component" value="Unassembled WGS sequence"/>
</dbReference>
<dbReference type="Pfam" id="PF25403">
    <property type="entry name" value="zf-C2H2_ZFAND2"/>
    <property type="match status" value="1"/>
</dbReference>
<accession>L8GVY9</accession>
<protein>
    <submittedName>
        <fullName evidence="4">ZFAND1 protein</fullName>
    </submittedName>
</protein>
<evidence type="ECO:0000313" key="4">
    <source>
        <dbReference type="EMBL" id="ELR17077.1"/>
    </source>
</evidence>
<evidence type="ECO:0000259" key="2">
    <source>
        <dbReference type="Pfam" id="PF25327"/>
    </source>
</evidence>
<name>L8GVY9_ACACF</name>
<dbReference type="InterPro" id="IPR057357">
    <property type="entry name" value="Znf-C2H2_ZFAND2A/B"/>
</dbReference>
<dbReference type="AlphaFoldDB" id="L8GVY9"/>
<sequence>MEFPDLGEHCAMPECKQLVFCLEHRTFKDHNCAASAEKNRVVPSCPLCGELIPVRPGEDVNVKVDAHINAGCPPTGLGKEGQKPKRSNPCSARGCRGGELVPIICPYCKKNFYIELLMSINAPATQLRAVSKEKLDKQRSVLGRIEDLLKLRTTNKTNDKVKLMRMRQRAIGNDKIPPEKRYYLEVVFPIDSRVEPKMMFFDRTWSVGKVLDMVASAGSVENFNNRPNGPYKLYLFSLKTGAILNFSSALCDIETNVLDTGDCILLEMVANKKK</sequence>
<proteinExistence type="predicted"/>
<evidence type="ECO:0000313" key="5">
    <source>
        <dbReference type="Proteomes" id="UP000011083"/>
    </source>
</evidence>
<dbReference type="OrthoDB" id="431929at2759"/>
<evidence type="ECO:0000259" key="3">
    <source>
        <dbReference type="Pfam" id="PF25403"/>
    </source>
</evidence>
<dbReference type="InterPro" id="IPR035896">
    <property type="entry name" value="AN1-like_Znf"/>
</dbReference>
<dbReference type="GO" id="GO:0005737">
    <property type="term" value="C:cytoplasm"/>
    <property type="evidence" value="ECO:0007669"/>
    <property type="project" value="TreeGrafter"/>
</dbReference>
<dbReference type="STRING" id="1257118.L8GVY9"/>
<dbReference type="VEuPathDB" id="AmoebaDB:ACA1_057090"/>
<dbReference type="Pfam" id="PF25327">
    <property type="entry name" value="UBL_ZFAND1"/>
    <property type="match status" value="1"/>
</dbReference>
<dbReference type="EMBL" id="KB007974">
    <property type="protein sequence ID" value="ELR17077.1"/>
    <property type="molecule type" value="Genomic_DNA"/>
</dbReference>
<organism evidence="4 5">
    <name type="scientific">Acanthamoeba castellanii (strain ATCC 30010 / Neff)</name>
    <dbReference type="NCBI Taxonomy" id="1257118"/>
    <lineage>
        <taxon>Eukaryota</taxon>
        <taxon>Amoebozoa</taxon>
        <taxon>Discosea</taxon>
        <taxon>Longamoebia</taxon>
        <taxon>Centramoebida</taxon>
        <taxon>Acanthamoebidae</taxon>
        <taxon>Acanthamoeba</taxon>
    </lineage>
</organism>
<dbReference type="SUPFAM" id="SSF118310">
    <property type="entry name" value="AN1-like Zinc finger"/>
    <property type="match status" value="1"/>
</dbReference>
<evidence type="ECO:0000256" key="1">
    <source>
        <dbReference type="SAM" id="MobiDB-lite"/>
    </source>
</evidence>